<proteinExistence type="predicted"/>
<name>A0A7Y3RLF2_9PROT</name>
<dbReference type="Proteomes" id="UP000536835">
    <property type="component" value="Unassembled WGS sequence"/>
</dbReference>
<reference evidence="3 4" key="1">
    <citation type="submission" date="2020-05" db="EMBL/GenBank/DDBJ databases">
        <title>Parvularcula mediterraneae sp. nov., isolated from polypropylene straw from shallow seawater of the seashore of Laganas in Zakynthos island, Greece.</title>
        <authorList>
            <person name="Szabo I."/>
            <person name="Al-Omari J."/>
            <person name="Rado J."/>
            <person name="Szerdahelyi G.S."/>
        </authorList>
    </citation>
    <scope>NUCLEOTIDE SEQUENCE [LARGE SCALE GENOMIC DNA]</scope>
    <source>
        <strain evidence="3 4">ZS-1/3</strain>
    </source>
</reference>
<dbReference type="InterPro" id="IPR058741">
    <property type="entry name" value="MurL_C"/>
</dbReference>
<evidence type="ECO:0008006" key="5">
    <source>
        <dbReference type="Google" id="ProtNLM"/>
    </source>
</evidence>
<organism evidence="3 4">
    <name type="scientific">Parvularcula mediterranea</name>
    <dbReference type="NCBI Taxonomy" id="2732508"/>
    <lineage>
        <taxon>Bacteria</taxon>
        <taxon>Pseudomonadati</taxon>
        <taxon>Pseudomonadota</taxon>
        <taxon>Alphaproteobacteria</taxon>
        <taxon>Parvularculales</taxon>
        <taxon>Parvularculaceae</taxon>
        <taxon>Parvularcula</taxon>
    </lineage>
</organism>
<evidence type="ECO:0000313" key="3">
    <source>
        <dbReference type="EMBL" id="NNU16246.1"/>
    </source>
</evidence>
<dbReference type="InterPro" id="IPR058740">
    <property type="entry name" value="MurL_N"/>
</dbReference>
<dbReference type="AlphaFoldDB" id="A0A7Y3RLF2"/>
<feature type="domain" description="MurL N-terminal" evidence="2">
    <location>
        <begin position="10"/>
        <end position="233"/>
    </location>
</feature>
<accession>A0A7Y3RLF2</accession>
<feature type="domain" description="MurL C-terminal" evidence="1">
    <location>
        <begin position="257"/>
        <end position="367"/>
    </location>
</feature>
<comment type="caution">
    <text evidence="3">The sequence shown here is derived from an EMBL/GenBank/DDBJ whole genome shotgun (WGS) entry which is preliminary data.</text>
</comment>
<sequence length="399" mass="42584">MVFSSGEPVSEALLALLQVALGVSTYKAAAATTVVFPPLGQHGRAMAEALYTDGLAEFFVRSGLTYPPQTVFEGHVTEAQVFGTQSESGQPIVAFGGGKDSYVAGRIVELATGSAPQFASVYLADPVAEVLQKTAPSPLLLVRRSLDPKLLSLEDAFSGHVPITAINILTLTIEGYLTGSGPILFANERSADEPTFDVDGVVANHQFSKSSTFEALVRAAVTEAAPDAPPTFSVLRPFSELWIGRAFARIEEAFPRFTSCNRNFRLAGDADKRWCGDCAKCAFTSLILAPFISAEQAQVIFGRIMLNVEGLLPVYEELCGLSDHKPWDCVGTINECRAALALASRTPAFAETLAVRTIIPKLLSEVSEAELAKLAEDALAPMPRGALPQELYDAALKLS</sequence>
<evidence type="ECO:0000313" key="4">
    <source>
        <dbReference type="Proteomes" id="UP000536835"/>
    </source>
</evidence>
<keyword evidence="4" id="KW-1185">Reference proteome</keyword>
<evidence type="ECO:0000259" key="2">
    <source>
        <dbReference type="Pfam" id="PF26299"/>
    </source>
</evidence>
<evidence type="ECO:0000259" key="1">
    <source>
        <dbReference type="Pfam" id="PF26298"/>
    </source>
</evidence>
<dbReference type="Pfam" id="PF26298">
    <property type="entry name" value="MurL_epimerase_C"/>
    <property type="match status" value="1"/>
</dbReference>
<gene>
    <name evidence="3" type="ORF">HK107_07925</name>
</gene>
<dbReference type="Pfam" id="PF26299">
    <property type="entry name" value="MurL_N"/>
    <property type="match status" value="1"/>
</dbReference>
<dbReference type="EMBL" id="JABFCX010000002">
    <property type="protein sequence ID" value="NNU16246.1"/>
    <property type="molecule type" value="Genomic_DNA"/>
</dbReference>
<protein>
    <recommendedName>
        <fullName evidence="5">UDP-N-acetyl-alpha-D-muramoyl-L-alanyl-L-glutamate epimerase</fullName>
    </recommendedName>
</protein>